<evidence type="ECO:0000256" key="1">
    <source>
        <dbReference type="ARBA" id="ARBA00006484"/>
    </source>
</evidence>
<gene>
    <name evidence="2" type="ORF">SAMN02745124_01756</name>
</gene>
<accession>A0A1M5VK99</accession>
<dbReference type="STRING" id="1121409.SAMN02745124_01756"/>
<dbReference type="PANTHER" id="PTHR42760">
    <property type="entry name" value="SHORT-CHAIN DEHYDROGENASES/REDUCTASES FAMILY MEMBER"/>
    <property type="match status" value="1"/>
</dbReference>
<dbReference type="Proteomes" id="UP000184139">
    <property type="component" value="Unassembled WGS sequence"/>
</dbReference>
<dbReference type="PRINTS" id="PR00080">
    <property type="entry name" value="SDRFAMILY"/>
</dbReference>
<dbReference type="AlphaFoldDB" id="A0A1M5VK99"/>
<dbReference type="CDD" id="cd05233">
    <property type="entry name" value="SDR_c"/>
    <property type="match status" value="1"/>
</dbReference>
<dbReference type="Gene3D" id="3.40.50.720">
    <property type="entry name" value="NAD(P)-binding Rossmann-like Domain"/>
    <property type="match status" value="1"/>
</dbReference>
<organism evidence="2 3">
    <name type="scientific">Desulfofustis glycolicus DSM 9705</name>
    <dbReference type="NCBI Taxonomy" id="1121409"/>
    <lineage>
        <taxon>Bacteria</taxon>
        <taxon>Pseudomonadati</taxon>
        <taxon>Thermodesulfobacteriota</taxon>
        <taxon>Desulfobulbia</taxon>
        <taxon>Desulfobulbales</taxon>
        <taxon>Desulfocapsaceae</taxon>
        <taxon>Desulfofustis</taxon>
    </lineage>
</organism>
<dbReference type="GO" id="GO:0016616">
    <property type="term" value="F:oxidoreductase activity, acting on the CH-OH group of donors, NAD or NADP as acceptor"/>
    <property type="evidence" value="ECO:0007669"/>
    <property type="project" value="TreeGrafter"/>
</dbReference>
<dbReference type="NCBIfam" id="NF005559">
    <property type="entry name" value="PRK07231.1"/>
    <property type="match status" value="1"/>
</dbReference>
<dbReference type="InterPro" id="IPR036291">
    <property type="entry name" value="NAD(P)-bd_dom_sf"/>
</dbReference>
<sequence length="250" mass="26682">MRLANKRALITGGAQGIGLAIAGLFCREGAVVYVADVKKDQGDEAVRQLAAQGGSGKFVELDVSSEAAWREAMRRMETECGGVDILVNNAGINIRKVIEEMSGEELDMMYNVNIKGVFLGIKYVLPIMKKLGGGSIINMSSVCGLIGHKYTPEAYTTAKGAITLLTRSIASRYGSFNIRCNAICPSTADTPLVREMLKDPQRRQERLGEVPLGRMASLEDIAEAAVYLASDAGSFINGVALPVDGGVTAY</sequence>
<dbReference type="RefSeq" id="WP_073375232.1">
    <property type="nucleotide sequence ID" value="NZ_FQXS01000008.1"/>
</dbReference>
<keyword evidence="3" id="KW-1185">Reference proteome</keyword>
<dbReference type="PRINTS" id="PR00081">
    <property type="entry name" value="GDHRDH"/>
</dbReference>
<dbReference type="OrthoDB" id="5354363at2"/>
<dbReference type="SUPFAM" id="SSF51735">
    <property type="entry name" value="NAD(P)-binding Rossmann-fold domains"/>
    <property type="match status" value="1"/>
</dbReference>
<dbReference type="FunFam" id="3.40.50.720:FF:000084">
    <property type="entry name" value="Short-chain dehydrogenase reductase"/>
    <property type="match status" value="1"/>
</dbReference>
<reference evidence="2 3" key="1">
    <citation type="submission" date="2016-11" db="EMBL/GenBank/DDBJ databases">
        <authorList>
            <person name="Jaros S."/>
            <person name="Januszkiewicz K."/>
            <person name="Wedrychowicz H."/>
        </authorList>
    </citation>
    <scope>NUCLEOTIDE SEQUENCE [LARGE SCALE GENOMIC DNA]</scope>
    <source>
        <strain evidence="2 3">DSM 9705</strain>
    </source>
</reference>
<protein>
    <submittedName>
        <fullName evidence="2">NAD(P)-dependent dehydrogenase, short-chain alcohol dehydrogenase family</fullName>
    </submittedName>
</protein>
<dbReference type="EMBL" id="FQXS01000008">
    <property type="protein sequence ID" value="SHH75598.1"/>
    <property type="molecule type" value="Genomic_DNA"/>
</dbReference>
<name>A0A1M5VK99_9BACT</name>
<evidence type="ECO:0000313" key="3">
    <source>
        <dbReference type="Proteomes" id="UP000184139"/>
    </source>
</evidence>
<proteinExistence type="inferred from homology"/>
<comment type="similarity">
    <text evidence="1">Belongs to the short-chain dehydrogenases/reductases (SDR) family.</text>
</comment>
<dbReference type="InterPro" id="IPR002347">
    <property type="entry name" value="SDR_fam"/>
</dbReference>
<evidence type="ECO:0000313" key="2">
    <source>
        <dbReference type="EMBL" id="SHH75598.1"/>
    </source>
</evidence>
<dbReference type="Pfam" id="PF13561">
    <property type="entry name" value="adh_short_C2"/>
    <property type="match status" value="1"/>
</dbReference>